<evidence type="ECO:0000256" key="1">
    <source>
        <dbReference type="SAM" id="MobiDB-lite"/>
    </source>
</evidence>
<dbReference type="GeneID" id="80893355"/>
<proteinExistence type="predicted"/>
<dbReference type="Proteomes" id="UP001144673">
    <property type="component" value="Chromosome 1"/>
</dbReference>
<sequence>MATYPGPLQSWTGGSDIRPPHRNGQNKTHLTLCLAIDFAVVVTVLLECKFFIVHSGTCNGGLAPVS</sequence>
<gene>
    <name evidence="2" type="ORF">LMH87_006196</name>
</gene>
<name>A0A9W8QQC1_AKAMU</name>
<dbReference type="AlphaFoldDB" id="A0A9W8QQC1"/>
<comment type="caution">
    <text evidence="2">The sequence shown here is derived from an EMBL/GenBank/DDBJ whole genome shotgun (WGS) entry which is preliminary data.</text>
</comment>
<accession>A0A9W8QQC1</accession>
<evidence type="ECO:0000313" key="2">
    <source>
        <dbReference type="EMBL" id="KAJ4164524.1"/>
    </source>
</evidence>
<dbReference type="KEGG" id="amus:LMH87_006196"/>
<protein>
    <submittedName>
        <fullName evidence="2">Uncharacterized protein</fullName>
    </submittedName>
</protein>
<reference evidence="2" key="1">
    <citation type="journal article" date="2023" name="Access Microbiol">
        <title>De-novo genome assembly for Akanthomyces muscarius, a biocontrol agent of insect agricultural pests.</title>
        <authorList>
            <person name="Erdos Z."/>
            <person name="Studholme D.J."/>
            <person name="Raymond B."/>
            <person name="Sharma M."/>
        </authorList>
    </citation>
    <scope>NUCLEOTIDE SEQUENCE</scope>
    <source>
        <strain evidence="2">Ve6</strain>
    </source>
</reference>
<keyword evidence="3" id="KW-1185">Reference proteome</keyword>
<dbReference type="EMBL" id="JAJHUN010000001">
    <property type="protein sequence ID" value="KAJ4164524.1"/>
    <property type="molecule type" value="Genomic_DNA"/>
</dbReference>
<dbReference type="RefSeq" id="XP_056059439.1">
    <property type="nucleotide sequence ID" value="XM_056204043.1"/>
</dbReference>
<evidence type="ECO:0000313" key="3">
    <source>
        <dbReference type="Proteomes" id="UP001144673"/>
    </source>
</evidence>
<feature type="region of interest" description="Disordered" evidence="1">
    <location>
        <begin position="1"/>
        <end position="22"/>
    </location>
</feature>
<organism evidence="2 3">
    <name type="scientific">Akanthomyces muscarius</name>
    <name type="common">Entomopathogenic fungus</name>
    <name type="synonym">Lecanicillium muscarium</name>
    <dbReference type="NCBI Taxonomy" id="2231603"/>
    <lineage>
        <taxon>Eukaryota</taxon>
        <taxon>Fungi</taxon>
        <taxon>Dikarya</taxon>
        <taxon>Ascomycota</taxon>
        <taxon>Pezizomycotina</taxon>
        <taxon>Sordariomycetes</taxon>
        <taxon>Hypocreomycetidae</taxon>
        <taxon>Hypocreales</taxon>
        <taxon>Cordycipitaceae</taxon>
        <taxon>Akanthomyces</taxon>
    </lineage>
</organism>